<evidence type="ECO:0000256" key="2">
    <source>
        <dbReference type="ARBA" id="ARBA00022692"/>
    </source>
</evidence>
<dbReference type="GO" id="GO:0016020">
    <property type="term" value="C:membrane"/>
    <property type="evidence" value="ECO:0007669"/>
    <property type="project" value="UniProtKB-SubCell"/>
</dbReference>
<dbReference type="PANTHER" id="PTHR12428:SF14">
    <property type="entry name" value="ALBINO3-LIKE PROTEIN 1, CHLOROPLASTIC"/>
    <property type="match status" value="1"/>
</dbReference>
<dbReference type="InterPro" id="IPR047196">
    <property type="entry name" value="YidC_ALB_C"/>
</dbReference>
<sequence length="219" mass="24281">GVVGSYGVAIVLFTLLLKAVTFPLNYQQIESTTKMQALQPAIKRIQAKYAADPQQMNIMMAELYQENELNPLAGCLPALVQIPIFIALYRSLLSLAKEDLLEESFLWIPNLEGPVYGAQNADWLFKFDQWNGAIPPLGWHDTVAYLALPCLLVVAQSASTTLLQPPADPNNEAAQTSNQVLKYLPLMVGFFSLNVPAGLTIYWFCNNIITTASTLYIRQ</sequence>
<feature type="transmembrane region" description="Helical" evidence="6">
    <location>
        <begin position="6"/>
        <end position="26"/>
    </location>
</feature>
<gene>
    <name evidence="8" type="ORF">AURANDRAFT_11603</name>
</gene>
<dbReference type="Pfam" id="PF02096">
    <property type="entry name" value="60KD_IMP"/>
    <property type="match status" value="1"/>
</dbReference>
<dbReference type="GO" id="GO:0051205">
    <property type="term" value="P:protein insertion into membrane"/>
    <property type="evidence" value="ECO:0007669"/>
    <property type="project" value="TreeGrafter"/>
</dbReference>
<dbReference type="OMA" id="ATFVQQK"/>
<dbReference type="InterPro" id="IPR028055">
    <property type="entry name" value="YidC/Oxa/ALB_C"/>
</dbReference>
<keyword evidence="4 6" id="KW-0472">Membrane</keyword>
<dbReference type="PANTHER" id="PTHR12428">
    <property type="entry name" value="OXA1"/>
    <property type="match status" value="1"/>
</dbReference>
<dbReference type="GO" id="GO:0032977">
    <property type="term" value="F:membrane insertase activity"/>
    <property type="evidence" value="ECO:0007669"/>
    <property type="project" value="InterPro"/>
</dbReference>
<keyword evidence="9" id="KW-1185">Reference proteome</keyword>
<feature type="transmembrane region" description="Helical" evidence="6">
    <location>
        <begin position="183"/>
        <end position="204"/>
    </location>
</feature>
<reference evidence="8 9" key="1">
    <citation type="journal article" date="2011" name="Proc. Natl. Acad. Sci. U.S.A.">
        <title>Niche of harmful alga Aureococcus anophagefferens revealed through ecogenomics.</title>
        <authorList>
            <person name="Gobler C.J."/>
            <person name="Berry D.L."/>
            <person name="Dyhrman S.T."/>
            <person name="Wilhelm S.W."/>
            <person name="Salamov A."/>
            <person name="Lobanov A.V."/>
            <person name="Zhang Y."/>
            <person name="Collier J.L."/>
            <person name="Wurch L.L."/>
            <person name="Kustka A.B."/>
            <person name="Dill B.D."/>
            <person name="Shah M."/>
            <person name="VerBerkmoes N.C."/>
            <person name="Kuo A."/>
            <person name="Terry A."/>
            <person name="Pangilinan J."/>
            <person name="Lindquist E.A."/>
            <person name="Lucas S."/>
            <person name="Paulsen I.T."/>
            <person name="Hattenrath-Lehmann T.K."/>
            <person name="Talmage S.C."/>
            <person name="Walker E.A."/>
            <person name="Koch F."/>
            <person name="Burson A.M."/>
            <person name="Marcoval M.A."/>
            <person name="Tang Y.Z."/>
            <person name="Lecleir G.R."/>
            <person name="Coyne K.J."/>
            <person name="Berg G.M."/>
            <person name="Bertrand E.M."/>
            <person name="Saito M.A."/>
            <person name="Gladyshev V.N."/>
            <person name="Grigoriev I.V."/>
        </authorList>
    </citation>
    <scope>NUCLEOTIDE SEQUENCE [LARGE SCALE GENOMIC DNA]</scope>
    <source>
        <strain evidence="9">CCMP 1984</strain>
    </source>
</reference>
<evidence type="ECO:0000256" key="1">
    <source>
        <dbReference type="ARBA" id="ARBA00004141"/>
    </source>
</evidence>
<accession>F0YA78</accession>
<name>F0YA78_AURAN</name>
<evidence type="ECO:0000313" key="9">
    <source>
        <dbReference type="Proteomes" id="UP000002729"/>
    </source>
</evidence>
<evidence type="ECO:0000256" key="4">
    <source>
        <dbReference type="ARBA" id="ARBA00023136"/>
    </source>
</evidence>
<evidence type="ECO:0000256" key="3">
    <source>
        <dbReference type="ARBA" id="ARBA00022989"/>
    </source>
</evidence>
<feature type="domain" description="Membrane insertase YidC/Oxa/ALB C-terminal" evidence="7">
    <location>
        <begin position="6"/>
        <end position="218"/>
    </location>
</feature>
<dbReference type="RefSeq" id="XP_009037410.1">
    <property type="nucleotide sequence ID" value="XM_009039162.1"/>
</dbReference>
<dbReference type="InterPro" id="IPR001708">
    <property type="entry name" value="YidC/ALB3/OXA1/COX18"/>
</dbReference>
<dbReference type="InParanoid" id="F0YA78"/>
<evidence type="ECO:0000313" key="8">
    <source>
        <dbReference type="EMBL" id="EGB08049.1"/>
    </source>
</evidence>
<comment type="similarity">
    <text evidence="5">Belongs to the OXA1/ALB3/YidC family.</text>
</comment>
<feature type="non-terminal residue" evidence="8">
    <location>
        <position position="1"/>
    </location>
</feature>
<dbReference type="AlphaFoldDB" id="F0YA78"/>
<evidence type="ECO:0000256" key="5">
    <source>
        <dbReference type="RuleBase" id="RU003945"/>
    </source>
</evidence>
<feature type="transmembrane region" description="Helical" evidence="6">
    <location>
        <begin position="69"/>
        <end position="89"/>
    </location>
</feature>
<dbReference type="EMBL" id="GL833129">
    <property type="protein sequence ID" value="EGB08049.1"/>
    <property type="molecule type" value="Genomic_DNA"/>
</dbReference>
<organism evidence="9">
    <name type="scientific">Aureococcus anophagefferens</name>
    <name type="common">Harmful bloom alga</name>
    <dbReference type="NCBI Taxonomy" id="44056"/>
    <lineage>
        <taxon>Eukaryota</taxon>
        <taxon>Sar</taxon>
        <taxon>Stramenopiles</taxon>
        <taxon>Ochrophyta</taxon>
        <taxon>Pelagophyceae</taxon>
        <taxon>Pelagomonadales</taxon>
        <taxon>Pelagomonadaceae</taxon>
        <taxon>Aureococcus</taxon>
    </lineage>
</organism>
<dbReference type="GeneID" id="20218078"/>
<dbReference type="Proteomes" id="UP000002729">
    <property type="component" value="Unassembled WGS sequence"/>
</dbReference>
<dbReference type="CDD" id="cd20070">
    <property type="entry name" value="5TM_YidC_Alb3"/>
    <property type="match status" value="1"/>
</dbReference>
<dbReference type="OrthoDB" id="2148490at2759"/>
<proteinExistence type="inferred from homology"/>
<keyword evidence="2 5" id="KW-0812">Transmembrane</keyword>
<keyword evidence="3 6" id="KW-1133">Transmembrane helix</keyword>
<comment type="subcellular location">
    <subcellularLocation>
        <location evidence="1 5">Membrane</location>
        <topology evidence="1 5">Multi-pass membrane protein</topology>
    </subcellularLocation>
</comment>
<evidence type="ECO:0000256" key="6">
    <source>
        <dbReference type="SAM" id="Phobius"/>
    </source>
</evidence>
<dbReference type="NCBIfam" id="TIGR03592">
    <property type="entry name" value="yidC_oxa1_cterm"/>
    <property type="match status" value="1"/>
</dbReference>
<feature type="non-terminal residue" evidence="8">
    <location>
        <position position="219"/>
    </location>
</feature>
<evidence type="ECO:0000259" key="7">
    <source>
        <dbReference type="Pfam" id="PF02096"/>
    </source>
</evidence>
<protein>
    <recommendedName>
        <fullName evidence="7">Membrane insertase YidC/Oxa/ALB C-terminal domain-containing protein</fullName>
    </recommendedName>
</protein>
<dbReference type="KEGG" id="aaf:AURANDRAFT_11603"/>
<dbReference type="eggNOG" id="KOG1239">
    <property type="taxonomic scope" value="Eukaryota"/>
</dbReference>